<evidence type="ECO:0000313" key="3">
    <source>
        <dbReference type="Proteomes" id="UP000317650"/>
    </source>
</evidence>
<dbReference type="EMBL" id="PYDT01000001">
    <property type="protein sequence ID" value="THU73849.1"/>
    <property type="molecule type" value="Genomic_DNA"/>
</dbReference>
<accession>A0A4S8KF38</accession>
<dbReference type="AlphaFoldDB" id="A0A4S8KF38"/>
<comment type="caution">
    <text evidence="2">The sequence shown here is derived from an EMBL/GenBank/DDBJ whole genome shotgun (WGS) entry which is preliminary data.</text>
</comment>
<keyword evidence="3" id="KW-1185">Reference proteome</keyword>
<reference evidence="2 3" key="1">
    <citation type="journal article" date="2019" name="Nat. Plants">
        <title>Genome sequencing of Musa balbisiana reveals subgenome evolution and function divergence in polyploid bananas.</title>
        <authorList>
            <person name="Yao X."/>
        </authorList>
    </citation>
    <scope>NUCLEOTIDE SEQUENCE [LARGE SCALE GENOMIC DNA]</scope>
    <source>
        <strain evidence="3">cv. DH-PKW</strain>
        <tissue evidence="2">Leaves</tissue>
    </source>
</reference>
<evidence type="ECO:0000313" key="2">
    <source>
        <dbReference type="EMBL" id="THU73849.1"/>
    </source>
</evidence>
<sequence length="73" mass="7993">MDHRVIPDNGGLQISLESLKAVHSSSQSWHQHQSDRNSLIIDGTLSEDLQMNPGTHETAVPVEEAPVPAQKRA</sequence>
<protein>
    <submittedName>
        <fullName evidence="2">Uncharacterized protein</fullName>
    </submittedName>
</protein>
<gene>
    <name evidence="2" type="ORF">C4D60_Mb04t27180</name>
</gene>
<proteinExistence type="predicted"/>
<dbReference type="Proteomes" id="UP000317650">
    <property type="component" value="Chromosome 4"/>
</dbReference>
<name>A0A4S8KF38_MUSBA</name>
<evidence type="ECO:0000256" key="1">
    <source>
        <dbReference type="SAM" id="MobiDB-lite"/>
    </source>
</evidence>
<feature type="region of interest" description="Disordered" evidence="1">
    <location>
        <begin position="22"/>
        <end position="73"/>
    </location>
</feature>
<organism evidence="2 3">
    <name type="scientific">Musa balbisiana</name>
    <name type="common">Banana</name>
    <dbReference type="NCBI Taxonomy" id="52838"/>
    <lineage>
        <taxon>Eukaryota</taxon>
        <taxon>Viridiplantae</taxon>
        <taxon>Streptophyta</taxon>
        <taxon>Embryophyta</taxon>
        <taxon>Tracheophyta</taxon>
        <taxon>Spermatophyta</taxon>
        <taxon>Magnoliopsida</taxon>
        <taxon>Liliopsida</taxon>
        <taxon>Zingiberales</taxon>
        <taxon>Musaceae</taxon>
        <taxon>Musa</taxon>
    </lineage>
</organism>